<feature type="domain" description="C2H2-type" evidence="15">
    <location>
        <begin position="650"/>
        <end position="679"/>
    </location>
</feature>
<dbReference type="Gene3D" id="3.30.160.60">
    <property type="entry name" value="Classic Zinc Finger"/>
    <property type="match status" value="3"/>
</dbReference>
<keyword evidence="5" id="KW-0479">Metal-binding</keyword>
<feature type="compositionally biased region" description="Low complexity" evidence="14">
    <location>
        <begin position="1"/>
        <end position="44"/>
    </location>
</feature>
<keyword evidence="7 13" id="KW-0863">Zinc-finger</keyword>
<comment type="subcellular location">
    <subcellularLocation>
        <location evidence="2">Cytoplasm</location>
    </subcellularLocation>
    <subcellularLocation>
        <location evidence="1">Nucleus</location>
    </subcellularLocation>
</comment>
<feature type="domain" description="C2H2-type" evidence="15">
    <location>
        <begin position="708"/>
        <end position="735"/>
    </location>
</feature>
<evidence type="ECO:0000313" key="17">
    <source>
        <dbReference type="WBParaSite" id="Minc3s01022g19938"/>
    </source>
</evidence>
<dbReference type="GO" id="GO:0005737">
    <property type="term" value="C:cytoplasm"/>
    <property type="evidence" value="ECO:0007669"/>
    <property type="project" value="UniProtKB-SubCell"/>
</dbReference>
<name>A0A914LXW0_MELIC</name>
<dbReference type="PANTHER" id="PTHR23235">
    <property type="entry name" value="KRUEPPEL-LIKE TRANSCRIPTION FACTOR"/>
    <property type="match status" value="1"/>
</dbReference>
<evidence type="ECO:0000256" key="5">
    <source>
        <dbReference type="ARBA" id="ARBA00022723"/>
    </source>
</evidence>
<keyword evidence="12" id="KW-0539">Nucleus</keyword>
<dbReference type="GO" id="GO:0000981">
    <property type="term" value="F:DNA-binding transcription factor activity, RNA polymerase II-specific"/>
    <property type="evidence" value="ECO:0007669"/>
    <property type="project" value="TreeGrafter"/>
</dbReference>
<dbReference type="SMART" id="SM00355">
    <property type="entry name" value="ZnF_C2H2"/>
    <property type="match status" value="3"/>
</dbReference>
<dbReference type="GO" id="GO:0000978">
    <property type="term" value="F:RNA polymerase II cis-regulatory region sequence-specific DNA binding"/>
    <property type="evidence" value="ECO:0007669"/>
    <property type="project" value="TreeGrafter"/>
</dbReference>
<keyword evidence="6" id="KW-0677">Repeat</keyword>
<dbReference type="GO" id="GO:0005634">
    <property type="term" value="C:nucleus"/>
    <property type="evidence" value="ECO:0007669"/>
    <property type="project" value="UniProtKB-SubCell"/>
</dbReference>
<dbReference type="Proteomes" id="UP000887563">
    <property type="component" value="Unplaced"/>
</dbReference>
<feature type="region of interest" description="Disordered" evidence="14">
    <location>
        <begin position="721"/>
        <end position="759"/>
    </location>
</feature>
<keyword evidence="9" id="KW-0805">Transcription regulation</keyword>
<evidence type="ECO:0000256" key="9">
    <source>
        <dbReference type="ARBA" id="ARBA00023015"/>
    </source>
</evidence>
<keyword evidence="16" id="KW-1185">Reference proteome</keyword>
<evidence type="ECO:0000256" key="12">
    <source>
        <dbReference type="ARBA" id="ARBA00023242"/>
    </source>
</evidence>
<evidence type="ECO:0000256" key="13">
    <source>
        <dbReference type="PROSITE-ProRule" id="PRU00042"/>
    </source>
</evidence>
<proteinExistence type="inferred from homology"/>
<evidence type="ECO:0000256" key="3">
    <source>
        <dbReference type="ARBA" id="ARBA00005682"/>
    </source>
</evidence>
<accession>A0A914LXW0</accession>
<dbReference type="AlphaFoldDB" id="A0A914LXW0"/>
<feature type="compositionally biased region" description="Gly residues" evidence="14">
    <location>
        <begin position="747"/>
        <end position="759"/>
    </location>
</feature>
<evidence type="ECO:0000256" key="8">
    <source>
        <dbReference type="ARBA" id="ARBA00022833"/>
    </source>
</evidence>
<feature type="domain" description="C2H2-type" evidence="15">
    <location>
        <begin position="680"/>
        <end position="707"/>
    </location>
</feature>
<dbReference type="PANTHER" id="PTHR23235:SF60">
    <property type="entry name" value="STRIPE, ISOFORM D"/>
    <property type="match status" value="1"/>
</dbReference>
<dbReference type="WBParaSite" id="Minc3s01022g19938">
    <property type="protein sequence ID" value="Minc3s01022g19938"/>
    <property type="gene ID" value="Minc3s01022g19938"/>
</dbReference>
<evidence type="ECO:0000256" key="4">
    <source>
        <dbReference type="ARBA" id="ARBA00022490"/>
    </source>
</evidence>
<feature type="region of interest" description="Disordered" evidence="14">
    <location>
        <begin position="494"/>
        <end position="515"/>
    </location>
</feature>
<dbReference type="PROSITE" id="PS00028">
    <property type="entry name" value="ZINC_FINGER_C2H2_1"/>
    <property type="match status" value="3"/>
</dbReference>
<evidence type="ECO:0000256" key="14">
    <source>
        <dbReference type="SAM" id="MobiDB-lite"/>
    </source>
</evidence>
<dbReference type="Pfam" id="PF00096">
    <property type="entry name" value="zf-C2H2"/>
    <property type="match status" value="2"/>
</dbReference>
<reference evidence="17" key="1">
    <citation type="submission" date="2022-11" db="UniProtKB">
        <authorList>
            <consortium name="WormBaseParasite"/>
        </authorList>
    </citation>
    <scope>IDENTIFICATION</scope>
</reference>
<evidence type="ECO:0000256" key="7">
    <source>
        <dbReference type="ARBA" id="ARBA00022771"/>
    </source>
</evidence>
<dbReference type="PROSITE" id="PS50157">
    <property type="entry name" value="ZINC_FINGER_C2H2_2"/>
    <property type="match status" value="3"/>
</dbReference>
<keyword evidence="4" id="KW-0963">Cytoplasm</keyword>
<evidence type="ECO:0000256" key="11">
    <source>
        <dbReference type="ARBA" id="ARBA00023163"/>
    </source>
</evidence>
<evidence type="ECO:0000259" key="15">
    <source>
        <dbReference type="PROSITE" id="PS50157"/>
    </source>
</evidence>
<evidence type="ECO:0000313" key="16">
    <source>
        <dbReference type="Proteomes" id="UP000887563"/>
    </source>
</evidence>
<protein>
    <submittedName>
        <fullName evidence="17">C2H2-type domain-containing protein</fullName>
    </submittedName>
</protein>
<comment type="similarity">
    <text evidence="3">Belongs to the EGR C2H2-type zinc-finger protein family.</text>
</comment>
<evidence type="ECO:0000256" key="6">
    <source>
        <dbReference type="ARBA" id="ARBA00022737"/>
    </source>
</evidence>
<evidence type="ECO:0000256" key="2">
    <source>
        <dbReference type="ARBA" id="ARBA00004496"/>
    </source>
</evidence>
<dbReference type="InterPro" id="IPR036236">
    <property type="entry name" value="Znf_C2H2_sf"/>
</dbReference>
<dbReference type="GO" id="GO:0008270">
    <property type="term" value="F:zinc ion binding"/>
    <property type="evidence" value="ECO:0007669"/>
    <property type="project" value="UniProtKB-KW"/>
</dbReference>
<feature type="region of interest" description="Disordered" evidence="14">
    <location>
        <begin position="246"/>
        <end position="266"/>
    </location>
</feature>
<keyword evidence="11" id="KW-0804">Transcription</keyword>
<evidence type="ECO:0000256" key="1">
    <source>
        <dbReference type="ARBA" id="ARBA00004123"/>
    </source>
</evidence>
<feature type="region of interest" description="Disordered" evidence="14">
    <location>
        <begin position="1"/>
        <end position="47"/>
    </location>
</feature>
<organism evidence="16 17">
    <name type="scientific">Meloidogyne incognita</name>
    <name type="common">Southern root-knot nematode worm</name>
    <name type="synonym">Oxyuris incognita</name>
    <dbReference type="NCBI Taxonomy" id="6306"/>
    <lineage>
        <taxon>Eukaryota</taxon>
        <taxon>Metazoa</taxon>
        <taxon>Ecdysozoa</taxon>
        <taxon>Nematoda</taxon>
        <taxon>Chromadorea</taxon>
        <taxon>Rhabditida</taxon>
        <taxon>Tylenchina</taxon>
        <taxon>Tylenchomorpha</taxon>
        <taxon>Tylenchoidea</taxon>
        <taxon>Meloidogynidae</taxon>
        <taxon>Meloidogyninae</taxon>
        <taxon>Meloidogyne</taxon>
        <taxon>Meloidogyne incognita group</taxon>
    </lineage>
</organism>
<sequence length="759" mass="82626">MVMASSTITTTPLLPSSPPSSSSTSTSSTSSTINTSSTTSPTSPIQNKTLISTSAFISTKKSPNVPELKIENNNGGNNSLNNNGCCLHFNNSLNCKNGGGGGIKTPMSAATLFSNGICFLETPTPKIPDTLRTPTALLTSPTNSSASSKSSQLMHIDELNTPLCLNSATPKSQHPQAFFGDHEPLLTANIEITSTVVSAPHQQHPSNSDQSYQCSCSCNASSCSPSNSLSECDNRCSTKMCQNGKSSNGQTCSSETSINSSQSVNTAKTDQKLQFQIKGSISTNLPLNAQNLNSPGLSASFFQFSPIVEHFLQSFTRNQGLPVLDPKTPNASETPDLTKVMWINNNNNNNNNINEDEKLRGTTSTTTLLSTDKDNQQNFNLNNQFSNHQQQQNNHLCPIYEQQRGGITTNLQQKQQQNLNNSGIHKHQQMANNVPSGRYQIHQSISCSIMPATALGSQCCCERTCPSIQHHQNNIPTMVSSTAQTSALVHMAPTTNSSLQQSRPNSSASTATSSGLEAIHHSPHQQHQMNFGGEMCQMNFKHEPTFNEWPSFQPAPIFLPPAQSHSVGPTSLNHTDNYFDGAKERRSTFSVVSSINDGNALKQRPASLSGLLCVGRTRTARLDEEMEEIGREDVDVSQRNSKTPIQERPHQCPIENCDKRFSRSDELTRHIRIHTGQKPFQCKICMRAFSRSDHLTTHVRTHTGEKPFCCEICGRKFARSDERKRHTKVHSKQKGVGGRRLSVSSGGSEGVGGHLVGEL</sequence>
<keyword evidence="8" id="KW-0862">Zinc</keyword>
<dbReference type="FunFam" id="3.30.160.60:FF:000092">
    <property type="entry name" value="Early growth response protein 3"/>
    <property type="match status" value="1"/>
</dbReference>
<feature type="region of interest" description="Disordered" evidence="14">
    <location>
        <begin position="630"/>
        <end position="650"/>
    </location>
</feature>
<evidence type="ECO:0000256" key="10">
    <source>
        <dbReference type="ARBA" id="ARBA00023125"/>
    </source>
</evidence>
<dbReference type="InterPro" id="IPR013087">
    <property type="entry name" value="Znf_C2H2_type"/>
</dbReference>
<keyword evidence="10" id="KW-0238">DNA-binding</keyword>
<dbReference type="SUPFAM" id="SSF57667">
    <property type="entry name" value="beta-beta-alpha zinc fingers"/>
    <property type="match status" value="2"/>
</dbReference>